<comment type="cofactor">
    <cofactor evidence="2">
        <name>Mg(2+)</name>
        <dbReference type="ChEBI" id="CHEBI:18420"/>
    </cofactor>
</comment>
<reference evidence="5" key="1">
    <citation type="journal article" date="2019" name="Int. J. Syst. Evol. Microbiol.">
        <title>The Global Catalogue of Microorganisms (GCM) 10K type strain sequencing project: providing services to taxonomists for standard genome sequencing and annotation.</title>
        <authorList>
            <consortium name="The Broad Institute Genomics Platform"/>
            <consortium name="The Broad Institute Genome Sequencing Center for Infectious Disease"/>
            <person name="Wu L."/>
            <person name="Ma J."/>
        </authorList>
    </citation>
    <scope>NUCLEOTIDE SEQUENCE [LARGE SCALE GENOMIC DNA]</scope>
    <source>
        <strain evidence="5">JCM 4316</strain>
    </source>
</reference>
<dbReference type="Gene3D" id="1.10.600.10">
    <property type="entry name" value="Farnesyl Diphosphate Synthase"/>
    <property type="match status" value="1"/>
</dbReference>
<dbReference type="PANTHER" id="PTHR35201:SF4">
    <property type="entry name" value="BETA-PINACENE SYNTHASE-RELATED"/>
    <property type="match status" value="1"/>
</dbReference>
<dbReference type="SUPFAM" id="SSF48576">
    <property type="entry name" value="Terpenoid synthases"/>
    <property type="match status" value="1"/>
</dbReference>
<dbReference type="PANTHER" id="PTHR35201">
    <property type="entry name" value="TERPENE SYNTHASE"/>
    <property type="match status" value="1"/>
</dbReference>
<dbReference type="RefSeq" id="WP_346177663.1">
    <property type="nucleotide sequence ID" value="NZ_BAAASD010000034.1"/>
</dbReference>
<organism evidence="4 5">
    <name type="scientific">Streptomyces cuspidosporus</name>
    <dbReference type="NCBI Taxonomy" id="66882"/>
    <lineage>
        <taxon>Bacteria</taxon>
        <taxon>Bacillati</taxon>
        <taxon>Actinomycetota</taxon>
        <taxon>Actinomycetes</taxon>
        <taxon>Kitasatosporales</taxon>
        <taxon>Streptomycetaceae</taxon>
        <taxon>Streptomyces</taxon>
    </lineage>
</organism>
<dbReference type="Proteomes" id="UP001500253">
    <property type="component" value="Unassembled WGS sequence"/>
</dbReference>
<evidence type="ECO:0000313" key="5">
    <source>
        <dbReference type="Proteomes" id="UP001500253"/>
    </source>
</evidence>
<evidence type="ECO:0000256" key="3">
    <source>
        <dbReference type="SAM" id="MobiDB-lite"/>
    </source>
</evidence>
<comment type="similarity">
    <text evidence="2">Belongs to the terpene synthase family.</text>
</comment>
<name>A0ABP5TYP4_9ACTN</name>
<evidence type="ECO:0000256" key="2">
    <source>
        <dbReference type="RuleBase" id="RU366034"/>
    </source>
</evidence>
<keyword evidence="2" id="KW-0479">Metal-binding</keyword>
<dbReference type="InterPro" id="IPR034686">
    <property type="entry name" value="Terpene_cyclase-like_2"/>
</dbReference>
<comment type="caution">
    <text evidence="4">The sequence shown here is derived from an EMBL/GenBank/DDBJ whole genome shotgun (WGS) entry which is preliminary data.</text>
</comment>
<keyword evidence="1 2" id="KW-0456">Lyase</keyword>
<keyword evidence="2" id="KW-0460">Magnesium</keyword>
<dbReference type="SFLD" id="SFLDG01020">
    <property type="entry name" value="Terpene_Cyclase_Like_2"/>
    <property type="match status" value="1"/>
</dbReference>
<evidence type="ECO:0000256" key="1">
    <source>
        <dbReference type="ARBA" id="ARBA00023239"/>
    </source>
</evidence>
<keyword evidence="5" id="KW-1185">Reference proteome</keyword>
<protein>
    <recommendedName>
        <fullName evidence="2">Terpene synthase</fullName>
        <ecNumber evidence="2">4.2.3.-</ecNumber>
    </recommendedName>
</protein>
<dbReference type="EMBL" id="BAAASD010000034">
    <property type="protein sequence ID" value="GAA2362595.1"/>
    <property type="molecule type" value="Genomic_DNA"/>
</dbReference>
<proteinExistence type="inferred from homology"/>
<dbReference type="EC" id="4.2.3.-" evidence="2"/>
<gene>
    <name evidence="4" type="ORF">GCM10010246_62160</name>
</gene>
<dbReference type="Pfam" id="PF19086">
    <property type="entry name" value="Terpene_syn_C_2"/>
    <property type="match status" value="1"/>
</dbReference>
<evidence type="ECO:0000313" key="4">
    <source>
        <dbReference type="EMBL" id="GAA2362595.1"/>
    </source>
</evidence>
<dbReference type="SFLD" id="SFLDS00005">
    <property type="entry name" value="Isoprenoid_Synthase_Type_I"/>
    <property type="match status" value="1"/>
</dbReference>
<sequence>MTTGQPMAPGQPMATGQQMAAEQGNDARAPRIPELHCPFPHRVNPHAEQARRHLSQWVGTVGLIQRESARRRFEHADFGWFASMVYPTADEERIALMADWFAWLFLVDDQLDDGDFGRDPRRAGQVFAEMRAVLESPDHGAAAARRPDLPTAVSSLADLWRRTATGMTEAWRRRFVRHLEECLAAAAVWEAGNRTRGIVPEEDDYIENRRHTGAIYVCMDLIDVVERLDMPGELYQSEEFRATLDAACNVVCWTNDIYSLEKERSLGEVHNLVYVVQHHRELDQGRALAHVCAATSEETRRYLALEERLLRRYPEHSALLTPYLAGMRTWIRGNLDWSSRTKRYQSPDGGSAPRPALYLEPDLVVADR</sequence>
<dbReference type="InterPro" id="IPR008949">
    <property type="entry name" value="Isoprenoid_synthase_dom_sf"/>
</dbReference>
<feature type="region of interest" description="Disordered" evidence="3">
    <location>
        <begin position="1"/>
        <end position="32"/>
    </location>
</feature>
<accession>A0ABP5TYP4</accession>